<evidence type="ECO:0000256" key="4">
    <source>
        <dbReference type="ARBA" id="ARBA00023136"/>
    </source>
</evidence>
<keyword evidence="4 5" id="KW-0472">Membrane</keyword>
<keyword evidence="1" id="KW-1003">Cell membrane</keyword>
<evidence type="ECO:0000313" key="7">
    <source>
        <dbReference type="Proteomes" id="UP000191154"/>
    </source>
</evidence>
<dbReference type="STRING" id="169679.CSACC_17380"/>
<dbReference type="PANTHER" id="PTHR35529">
    <property type="entry name" value="MANGANESE EFFLUX PUMP MNTP-RELATED"/>
    <property type="match status" value="1"/>
</dbReference>
<sequence length="207" mass="22913">MNYLSSLLLTLSSNFDTISVSLSFGMKKIHINKTSTLLTAIFTSLGTFISMYLGKVLLHFIDPNLSNQFGGTLLSFIGVYFIIEYIRLKKKNNGYDTSHYIGDDSHYKNILEDPIILDVNKSNHIDLLEALILSTALTINNLIIGIGAGIAGISISISVFLNFIVTILSIYCGNFICNTYLSDLLKKYNNLISGTILIILGILKFII</sequence>
<accession>A0A1S8NCR6</accession>
<dbReference type="AlphaFoldDB" id="A0A1S8NCR6"/>
<feature type="transmembrane region" description="Helical" evidence="5">
    <location>
        <begin position="159"/>
        <end position="181"/>
    </location>
</feature>
<name>A0A1S8NCR6_CLOSA</name>
<dbReference type="EMBL" id="LZYZ01000002">
    <property type="protein sequence ID" value="OOM14266.1"/>
    <property type="molecule type" value="Genomic_DNA"/>
</dbReference>
<dbReference type="PANTHER" id="PTHR35529:SF2">
    <property type="entry name" value="SPORULATION PROTEIN YTAF-RELATED"/>
    <property type="match status" value="1"/>
</dbReference>
<dbReference type="Pfam" id="PF02659">
    <property type="entry name" value="Mntp"/>
    <property type="match status" value="1"/>
</dbReference>
<dbReference type="RefSeq" id="WP_077864540.1">
    <property type="nucleotide sequence ID" value="NZ_LZYZ01000002.1"/>
</dbReference>
<evidence type="ECO:0000256" key="2">
    <source>
        <dbReference type="ARBA" id="ARBA00022692"/>
    </source>
</evidence>
<feature type="transmembrane region" description="Helical" evidence="5">
    <location>
        <begin position="130"/>
        <end position="153"/>
    </location>
</feature>
<feature type="transmembrane region" description="Helical" evidence="5">
    <location>
        <begin position="188"/>
        <end position="206"/>
    </location>
</feature>
<feature type="transmembrane region" description="Helical" evidence="5">
    <location>
        <begin position="65"/>
        <end position="83"/>
    </location>
</feature>
<reference evidence="6 7" key="1">
    <citation type="submission" date="2016-05" db="EMBL/GenBank/DDBJ databases">
        <title>Microbial solvent formation.</title>
        <authorList>
            <person name="Poehlein A."/>
            <person name="Montoya Solano J.D."/>
            <person name="Flitsch S."/>
            <person name="Krabben P."/>
            <person name="Duerre P."/>
            <person name="Daniel R."/>
        </authorList>
    </citation>
    <scope>NUCLEOTIDE SEQUENCE [LARGE SCALE GENOMIC DNA]</scope>
    <source>
        <strain evidence="6 7">L1-8</strain>
    </source>
</reference>
<evidence type="ECO:0000256" key="1">
    <source>
        <dbReference type="ARBA" id="ARBA00022475"/>
    </source>
</evidence>
<comment type="caution">
    <text evidence="6">The sequence shown here is derived from an EMBL/GenBank/DDBJ whole genome shotgun (WGS) entry which is preliminary data.</text>
</comment>
<protein>
    <submittedName>
        <fullName evidence="6">Manganese efflux pump MntP</fullName>
    </submittedName>
</protein>
<keyword evidence="3 5" id="KW-1133">Transmembrane helix</keyword>
<gene>
    <name evidence="6" type="primary">mntP_3</name>
    <name evidence="6" type="ORF">CLOSAC_11390</name>
</gene>
<dbReference type="Proteomes" id="UP000191154">
    <property type="component" value="Unassembled WGS sequence"/>
</dbReference>
<evidence type="ECO:0000256" key="5">
    <source>
        <dbReference type="SAM" id="Phobius"/>
    </source>
</evidence>
<organism evidence="6 7">
    <name type="scientific">Clostridium saccharobutylicum</name>
    <dbReference type="NCBI Taxonomy" id="169679"/>
    <lineage>
        <taxon>Bacteria</taxon>
        <taxon>Bacillati</taxon>
        <taxon>Bacillota</taxon>
        <taxon>Clostridia</taxon>
        <taxon>Eubacteriales</taxon>
        <taxon>Clostridiaceae</taxon>
        <taxon>Clostridium</taxon>
    </lineage>
</organism>
<evidence type="ECO:0000313" key="6">
    <source>
        <dbReference type="EMBL" id="OOM14266.1"/>
    </source>
</evidence>
<proteinExistence type="predicted"/>
<dbReference type="InterPro" id="IPR003810">
    <property type="entry name" value="Mntp/YtaF"/>
</dbReference>
<evidence type="ECO:0000256" key="3">
    <source>
        <dbReference type="ARBA" id="ARBA00022989"/>
    </source>
</evidence>
<keyword evidence="2 5" id="KW-0812">Transmembrane</keyword>
<feature type="transmembrane region" description="Helical" evidence="5">
    <location>
        <begin position="36"/>
        <end position="53"/>
    </location>
</feature>